<evidence type="ECO:0000313" key="8">
    <source>
        <dbReference type="EMBL" id="KAK2566721.1"/>
    </source>
</evidence>
<comment type="subcellular location">
    <subcellularLocation>
        <location evidence="1">Nucleus</location>
    </subcellularLocation>
</comment>
<keyword evidence="3" id="KW-0238">DNA-binding</keyword>
<dbReference type="PROSITE" id="PS50888">
    <property type="entry name" value="BHLH"/>
    <property type="match status" value="1"/>
</dbReference>
<proteinExistence type="predicted"/>
<organism evidence="8 9">
    <name type="scientific">Acropora cervicornis</name>
    <name type="common">Staghorn coral</name>
    <dbReference type="NCBI Taxonomy" id="6130"/>
    <lineage>
        <taxon>Eukaryota</taxon>
        <taxon>Metazoa</taxon>
        <taxon>Cnidaria</taxon>
        <taxon>Anthozoa</taxon>
        <taxon>Hexacorallia</taxon>
        <taxon>Scleractinia</taxon>
        <taxon>Astrocoeniina</taxon>
        <taxon>Acroporidae</taxon>
        <taxon>Acropora</taxon>
    </lineage>
</organism>
<feature type="domain" description="BHLH" evidence="7">
    <location>
        <begin position="24"/>
        <end position="74"/>
    </location>
</feature>
<keyword evidence="5" id="KW-0539">Nucleus</keyword>
<dbReference type="InterPro" id="IPR036638">
    <property type="entry name" value="HLH_DNA-bd_sf"/>
</dbReference>
<dbReference type="Pfam" id="PF00010">
    <property type="entry name" value="HLH"/>
    <property type="match status" value="1"/>
</dbReference>
<evidence type="ECO:0000256" key="2">
    <source>
        <dbReference type="ARBA" id="ARBA00023015"/>
    </source>
</evidence>
<name>A0AAD9QTB4_ACRCE</name>
<keyword evidence="9" id="KW-1185">Reference proteome</keyword>
<evidence type="ECO:0000256" key="3">
    <source>
        <dbReference type="ARBA" id="ARBA00023125"/>
    </source>
</evidence>
<dbReference type="GO" id="GO:0000981">
    <property type="term" value="F:DNA-binding transcription factor activity, RNA polymerase II-specific"/>
    <property type="evidence" value="ECO:0007669"/>
    <property type="project" value="TreeGrafter"/>
</dbReference>
<dbReference type="GO" id="GO:0046983">
    <property type="term" value="F:protein dimerization activity"/>
    <property type="evidence" value="ECO:0007669"/>
    <property type="project" value="InterPro"/>
</dbReference>
<dbReference type="PANTHER" id="PTHR15741:SF27">
    <property type="entry name" value="TRANSCRIPTION FACTOR AP-4"/>
    <property type="match status" value="1"/>
</dbReference>
<keyword evidence="2" id="KW-0805">Transcription regulation</keyword>
<feature type="region of interest" description="Disordered" evidence="6">
    <location>
        <begin position="1"/>
        <end position="21"/>
    </location>
</feature>
<dbReference type="InterPro" id="IPR052207">
    <property type="entry name" value="Max-like/E-box_TFs"/>
</dbReference>
<evidence type="ECO:0000256" key="1">
    <source>
        <dbReference type="ARBA" id="ARBA00004123"/>
    </source>
</evidence>
<dbReference type="GO" id="GO:0005634">
    <property type="term" value="C:nucleus"/>
    <property type="evidence" value="ECO:0007669"/>
    <property type="project" value="UniProtKB-SubCell"/>
</dbReference>
<comment type="caution">
    <text evidence="8">The sequence shown here is derived from an EMBL/GenBank/DDBJ whole genome shotgun (WGS) entry which is preliminary data.</text>
</comment>
<dbReference type="GO" id="GO:0000978">
    <property type="term" value="F:RNA polymerase II cis-regulatory region sequence-specific DNA binding"/>
    <property type="evidence" value="ECO:0007669"/>
    <property type="project" value="TreeGrafter"/>
</dbReference>
<evidence type="ECO:0000256" key="4">
    <source>
        <dbReference type="ARBA" id="ARBA00023163"/>
    </source>
</evidence>
<dbReference type="SMART" id="SM00353">
    <property type="entry name" value="HLH"/>
    <property type="match status" value="1"/>
</dbReference>
<evidence type="ECO:0000313" key="9">
    <source>
        <dbReference type="Proteomes" id="UP001249851"/>
    </source>
</evidence>
<accession>A0AAD9QTB4</accession>
<reference evidence="8" key="2">
    <citation type="journal article" date="2023" name="Science">
        <title>Genomic signatures of disease resistance in endangered staghorn corals.</title>
        <authorList>
            <person name="Vollmer S.V."/>
            <person name="Selwyn J.D."/>
            <person name="Despard B.A."/>
            <person name="Roesel C.L."/>
        </authorList>
    </citation>
    <scope>NUCLEOTIDE SEQUENCE</scope>
    <source>
        <strain evidence="8">K2</strain>
    </source>
</reference>
<dbReference type="InterPro" id="IPR011598">
    <property type="entry name" value="bHLH_dom"/>
</dbReference>
<dbReference type="Gene3D" id="4.10.280.10">
    <property type="entry name" value="Helix-loop-helix DNA-binding domain"/>
    <property type="match status" value="1"/>
</dbReference>
<evidence type="ECO:0000256" key="5">
    <source>
        <dbReference type="ARBA" id="ARBA00023242"/>
    </source>
</evidence>
<dbReference type="Proteomes" id="UP001249851">
    <property type="component" value="Unassembled WGS sequence"/>
</dbReference>
<keyword evidence="4" id="KW-0804">Transcription</keyword>
<dbReference type="EMBL" id="JARQWQ010000016">
    <property type="protein sequence ID" value="KAK2566721.1"/>
    <property type="molecule type" value="Genomic_DNA"/>
</dbReference>
<evidence type="ECO:0000259" key="7">
    <source>
        <dbReference type="PROSITE" id="PS50888"/>
    </source>
</evidence>
<reference evidence="8" key="1">
    <citation type="journal article" date="2023" name="G3 (Bethesda)">
        <title>Whole genome assembly and annotation of the endangered Caribbean coral Acropora cervicornis.</title>
        <authorList>
            <person name="Selwyn J.D."/>
            <person name="Vollmer S.V."/>
        </authorList>
    </citation>
    <scope>NUCLEOTIDE SEQUENCE</scope>
    <source>
        <strain evidence="8">K2</strain>
    </source>
</reference>
<evidence type="ECO:0000256" key="6">
    <source>
        <dbReference type="SAM" id="MobiDB-lite"/>
    </source>
</evidence>
<protein>
    <submittedName>
        <fullName evidence="8">Transcription factor AP-4</fullName>
    </submittedName>
</protein>
<dbReference type="PANTHER" id="PTHR15741">
    <property type="entry name" value="BASIC HELIX-LOOP-HELIX ZIP TRANSCRIPTION FACTOR"/>
    <property type="match status" value="1"/>
</dbReference>
<dbReference type="SUPFAM" id="SSF47459">
    <property type="entry name" value="HLH, helix-loop-helix DNA-binding domain"/>
    <property type="match status" value="1"/>
</dbReference>
<gene>
    <name evidence="8" type="ORF">P5673_009393</name>
</gene>
<sequence length="252" mass="28934">MELSTYQDRKKRRTPNSDLNADREKRLNANMIERRRMQNINSGFTSLKRLLPPTEKKQTKAAVLQQAVQHILRLQKTVVQVKETNNTLRQCLADERKQLLSLKKEREVQVGKKLKSTEFQEAPFFSHIKFKGHALSPQHEVHKDRPFNRWPTLPCRRMLVSPASADQVFDRFSLHESKRPGHVPVIVKRQGSWESKNNEEGCSNQDHAPVYQQLSGTALSRDIAPEPEVSQGSSLGNNLQCIVDAINLLEKN</sequence>
<dbReference type="AlphaFoldDB" id="A0AAD9QTB4"/>